<feature type="transmembrane region" description="Helical" evidence="1">
    <location>
        <begin position="174"/>
        <end position="193"/>
    </location>
</feature>
<dbReference type="EMBL" id="JARKIE010000098">
    <property type="protein sequence ID" value="KAJ7686174.1"/>
    <property type="molecule type" value="Genomic_DNA"/>
</dbReference>
<dbReference type="AlphaFoldDB" id="A0AAD7GF77"/>
<reference evidence="3" key="1">
    <citation type="submission" date="2023-03" db="EMBL/GenBank/DDBJ databases">
        <title>Massive genome expansion in bonnet fungi (Mycena s.s.) driven by repeated elements and novel gene families across ecological guilds.</title>
        <authorList>
            <consortium name="Lawrence Berkeley National Laboratory"/>
            <person name="Harder C.B."/>
            <person name="Miyauchi S."/>
            <person name="Viragh M."/>
            <person name="Kuo A."/>
            <person name="Thoen E."/>
            <person name="Andreopoulos B."/>
            <person name="Lu D."/>
            <person name="Skrede I."/>
            <person name="Drula E."/>
            <person name="Henrissat B."/>
            <person name="Morin E."/>
            <person name="Kohler A."/>
            <person name="Barry K."/>
            <person name="LaButti K."/>
            <person name="Morin E."/>
            <person name="Salamov A."/>
            <person name="Lipzen A."/>
            <person name="Mereny Z."/>
            <person name="Hegedus B."/>
            <person name="Baldrian P."/>
            <person name="Stursova M."/>
            <person name="Weitz H."/>
            <person name="Taylor A."/>
            <person name="Grigoriev I.V."/>
            <person name="Nagy L.G."/>
            <person name="Martin F."/>
            <person name="Kauserud H."/>
        </authorList>
    </citation>
    <scope>NUCLEOTIDE SEQUENCE</scope>
    <source>
        <strain evidence="3">CBHHK067</strain>
    </source>
</reference>
<dbReference type="Proteomes" id="UP001221757">
    <property type="component" value="Unassembled WGS sequence"/>
</dbReference>
<organism evidence="3 4">
    <name type="scientific">Mycena rosella</name>
    <name type="common">Pink bonnet</name>
    <name type="synonym">Agaricus rosellus</name>
    <dbReference type="NCBI Taxonomy" id="1033263"/>
    <lineage>
        <taxon>Eukaryota</taxon>
        <taxon>Fungi</taxon>
        <taxon>Dikarya</taxon>
        <taxon>Basidiomycota</taxon>
        <taxon>Agaricomycotina</taxon>
        <taxon>Agaricomycetes</taxon>
        <taxon>Agaricomycetidae</taxon>
        <taxon>Agaricales</taxon>
        <taxon>Marasmiineae</taxon>
        <taxon>Mycenaceae</taxon>
        <taxon>Mycena</taxon>
    </lineage>
</organism>
<keyword evidence="1" id="KW-1133">Transmembrane helix</keyword>
<evidence type="ECO:0000313" key="4">
    <source>
        <dbReference type="Proteomes" id="UP001221757"/>
    </source>
</evidence>
<sequence>MTESLSDAQIQYQLLISHHLVFIPFAILLYDYALTFDQEVTRYWSTKLSWGTLLFYTNRYSALFGTIPVFTEYLLTTIGADPHRVKVCDGLRAYHEYFALLSQVLTAAILITRTFALYERDKRVLALMLIVTLAAFISALRLILVGTDSGTLSPLLQTIGCPSATLQSTNLRQAAAWSGLLVFDVMIFSLTVYKSFKYGARGGTLFGLLFRDGALYFGIMIVSNACNIGTYILSGPLMSGSATTLTNTLSSVMISRLMLNLRDPSIRLTLRNRTTRASTTQDSPAITTLRMTPYMGTDIALDSVWYERSHRSLDDEEDNVYNAPDDRRFR</sequence>
<keyword evidence="4" id="KW-1185">Reference proteome</keyword>
<evidence type="ECO:0000313" key="3">
    <source>
        <dbReference type="EMBL" id="KAJ7686174.1"/>
    </source>
</evidence>
<proteinExistence type="predicted"/>
<comment type="caution">
    <text evidence="3">The sequence shown here is derived from an EMBL/GenBank/DDBJ whole genome shotgun (WGS) entry which is preliminary data.</text>
</comment>
<name>A0AAD7GF77_MYCRO</name>
<feature type="transmembrane region" description="Helical" evidence="1">
    <location>
        <begin position="53"/>
        <end position="74"/>
    </location>
</feature>
<dbReference type="Pfam" id="PF20151">
    <property type="entry name" value="DUF6533"/>
    <property type="match status" value="1"/>
</dbReference>
<gene>
    <name evidence="3" type="ORF">B0H17DRAFT_1072332</name>
</gene>
<evidence type="ECO:0000256" key="1">
    <source>
        <dbReference type="SAM" id="Phobius"/>
    </source>
</evidence>
<feature type="transmembrane region" description="Helical" evidence="1">
    <location>
        <begin position="94"/>
        <end position="112"/>
    </location>
</feature>
<protein>
    <recommendedName>
        <fullName evidence="2">DUF6533 domain-containing protein</fullName>
    </recommendedName>
</protein>
<feature type="transmembrane region" description="Helical" evidence="1">
    <location>
        <begin position="12"/>
        <end position="32"/>
    </location>
</feature>
<accession>A0AAD7GF77</accession>
<feature type="domain" description="DUF6533" evidence="2">
    <location>
        <begin position="24"/>
        <end position="63"/>
    </location>
</feature>
<evidence type="ECO:0000259" key="2">
    <source>
        <dbReference type="Pfam" id="PF20151"/>
    </source>
</evidence>
<feature type="transmembrane region" description="Helical" evidence="1">
    <location>
        <begin position="214"/>
        <end position="234"/>
    </location>
</feature>
<keyword evidence="1" id="KW-0812">Transmembrane</keyword>
<keyword evidence="1" id="KW-0472">Membrane</keyword>
<feature type="transmembrane region" description="Helical" evidence="1">
    <location>
        <begin position="124"/>
        <end position="144"/>
    </location>
</feature>
<dbReference type="InterPro" id="IPR045340">
    <property type="entry name" value="DUF6533"/>
</dbReference>